<evidence type="ECO:0000256" key="2">
    <source>
        <dbReference type="ARBA" id="ARBA00022857"/>
    </source>
</evidence>
<accession>A0A9P1MC13</accession>
<comment type="caution">
    <text evidence="5">The sequence shown here is derived from an EMBL/GenBank/DDBJ whole genome shotgun (WGS) entry which is preliminary data.</text>
</comment>
<dbReference type="InterPro" id="IPR036291">
    <property type="entry name" value="NAD(P)-bd_dom_sf"/>
</dbReference>
<evidence type="ECO:0000313" key="6">
    <source>
        <dbReference type="Proteomes" id="UP000838763"/>
    </source>
</evidence>
<dbReference type="GO" id="GO:0016491">
    <property type="term" value="F:oxidoreductase activity"/>
    <property type="evidence" value="ECO:0007669"/>
    <property type="project" value="UniProtKB-KW"/>
</dbReference>
<feature type="region of interest" description="Disordered" evidence="4">
    <location>
        <begin position="345"/>
        <end position="378"/>
    </location>
</feature>
<protein>
    <submittedName>
        <fullName evidence="5">Uncharacterized protein</fullName>
    </submittedName>
</protein>
<reference evidence="5" key="1">
    <citation type="submission" date="2022-11" db="EMBL/GenBank/DDBJ databases">
        <authorList>
            <person name="Scott C."/>
            <person name="Bruce N."/>
        </authorList>
    </citation>
    <scope>NUCLEOTIDE SEQUENCE</scope>
</reference>
<keyword evidence="2" id="KW-0521">NADP</keyword>
<dbReference type="OrthoDB" id="1669814at2759"/>
<dbReference type="CDD" id="cd05233">
    <property type="entry name" value="SDR_c"/>
    <property type="match status" value="1"/>
</dbReference>
<keyword evidence="3" id="KW-0560">Oxidoreductase</keyword>
<gene>
    <name evidence="5" type="ORF">PPNO1_LOCUS5551</name>
</gene>
<evidence type="ECO:0000256" key="4">
    <source>
        <dbReference type="SAM" id="MobiDB-lite"/>
    </source>
</evidence>
<dbReference type="PRINTS" id="PR00080">
    <property type="entry name" value="SDRFAMILY"/>
</dbReference>
<dbReference type="PANTHER" id="PTHR43180">
    <property type="entry name" value="3-OXOACYL-(ACYL-CARRIER-PROTEIN) REDUCTASE (AFU_ORTHOLOGUE AFUA_6G11210)"/>
    <property type="match status" value="1"/>
</dbReference>
<organism evidence="5 6">
    <name type="scientific">Parascedosporium putredinis</name>
    <dbReference type="NCBI Taxonomy" id="1442378"/>
    <lineage>
        <taxon>Eukaryota</taxon>
        <taxon>Fungi</taxon>
        <taxon>Dikarya</taxon>
        <taxon>Ascomycota</taxon>
        <taxon>Pezizomycotina</taxon>
        <taxon>Sordariomycetes</taxon>
        <taxon>Hypocreomycetidae</taxon>
        <taxon>Microascales</taxon>
        <taxon>Microascaceae</taxon>
        <taxon>Parascedosporium</taxon>
    </lineage>
</organism>
<name>A0A9P1MC13_9PEZI</name>
<comment type="similarity">
    <text evidence="1">Belongs to the short-chain dehydrogenases/reductases (SDR) family.</text>
</comment>
<dbReference type="PANTHER" id="PTHR43180:SF66">
    <property type="entry name" value="SHORT-CHAIN DEHYDROGENASE_REDUCTASE FAMILY PROTEIN"/>
    <property type="match status" value="1"/>
</dbReference>
<dbReference type="Pfam" id="PF13561">
    <property type="entry name" value="adh_short_C2"/>
    <property type="match status" value="1"/>
</dbReference>
<dbReference type="EMBL" id="CALLCH030000013">
    <property type="protein sequence ID" value="CAI4215877.1"/>
    <property type="molecule type" value="Genomic_DNA"/>
</dbReference>
<dbReference type="AlphaFoldDB" id="A0A9P1MC13"/>
<dbReference type="InterPro" id="IPR002347">
    <property type="entry name" value="SDR_fam"/>
</dbReference>
<evidence type="ECO:0000256" key="3">
    <source>
        <dbReference type="ARBA" id="ARBA00023002"/>
    </source>
</evidence>
<sequence length="378" mass="40525">MAASICDINEKKLAAVTDSVDVSYRSRILTQPVDVADRGAIKSFLEGTKRHFGRVDGIANIAGIGGRLIGTHPIWEIPTAEYDLVMDANARSVFNTLAEGLVPGFMETPGSIVNVGSMYSVRGFKNAAPYCGSKHAMIGLTKTAAIEAGEGGIRVNALLPNVTFVKCDVTSFESQLQMFKAAKENSPSHTIDVVVACAGIAPNDTVFNVEQDGDDDPVAPNMLMMNVNVTGVLYSQKLARHYFLRNPIGADRDRCFVIFSSAAGYLDLPEGPCTKRRNMRFAVSCAPREGRPRFVSTGLLSADVQDHVKGQGVKFADAGSAAELVLRIAATPSINGRSFAVVPSDEDAPRGYIDQDLDDYEPGSRAGSFTMASYNARD</sequence>
<evidence type="ECO:0000313" key="5">
    <source>
        <dbReference type="EMBL" id="CAI4215877.1"/>
    </source>
</evidence>
<dbReference type="Proteomes" id="UP000838763">
    <property type="component" value="Unassembled WGS sequence"/>
</dbReference>
<dbReference type="Gene3D" id="3.40.50.720">
    <property type="entry name" value="NAD(P)-binding Rossmann-like Domain"/>
    <property type="match status" value="2"/>
</dbReference>
<dbReference type="SUPFAM" id="SSF51735">
    <property type="entry name" value="NAD(P)-binding Rossmann-fold domains"/>
    <property type="match status" value="2"/>
</dbReference>
<dbReference type="InterPro" id="IPR020904">
    <property type="entry name" value="Sc_DH/Rdtase_CS"/>
</dbReference>
<evidence type="ECO:0000256" key="1">
    <source>
        <dbReference type="ARBA" id="ARBA00006484"/>
    </source>
</evidence>
<keyword evidence="6" id="KW-1185">Reference proteome</keyword>
<dbReference type="PRINTS" id="PR00081">
    <property type="entry name" value="GDHRDH"/>
</dbReference>
<dbReference type="PROSITE" id="PS00061">
    <property type="entry name" value="ADH_SHORT"/>
    <property type="match status" value="1"/>
</dbReference>
<proteinExistence type="inferred from homology"/>